<dbReference type="GO" id="GO:0007165">
    <property type="term" value="P:signal transduction"/>
    <property type="evidence" value="ECO:0007669"/>
    <property type="project" value="InterPro"/>
</dbReference>
<dbReference type="OrthoDB" id="1081807at2759"/>
<reference evidence="13" key="3">
    <citation type="submission" date="2010-08" db="EMBL/GenBank/DDBJ databases">
        <authorList>
            <person name="Gauthier M.E.A."/>
            <person name="Du Pasquier L."/>
            <person name="Degnan B.M."/>
        </authorList>
    </citation>
    <scope>NUCLEOTIDE SEQUENCE</scope>
</reference>
<evidence type="ECO:0000256" key="6">
    <source>
        <dbReference type="ARBA" id="ARBA00022989"/>
    </source>
</evidence>
<dbReference type="PROSITE" id="PS50104">
    <property type="entry name" value="TIR"/>
    <property type="match status" value="1"/>
</dbReference>
<dbReference type="SMART" id="SM00255">
    <property type="entry name" value="TIR"/>
    <property type="match status" value="1"/>
</dbReference>
<dbReference type="InterPro" id="IPR000157">
    <property type="entry name" value="TIR_dom"/>
</dbReference>
<feature type="transmembrane region" description="Helical" evidence="9">
    <location>
        <begin position="317"/>
        <end position="345"/>
    </location>
</feature>
<gene>
    <name evidence="14" type="primary">100616082</name>
</gene>
<keyword evidence="3 9" id="KW-0812">Transmembrane</keyword>
<evidence type="ECO:0000313" key="15">
    <source>
        <dbReference type="EnsemblMetazoa" id="NP_001266226.1"/>
    </source>
</evidence>
<dbReference type="eggNOG" id="KOG4641">
    <property type="taxonomic scope" value="Eukaryota"/>
</dbReference>
<evidence type="ECO:0000256" key="7">
    <source>
        <dbReference type="ARBA" id="ARBA00023027"/>
    </source>
</evidence>
<dbReference type="EMBL" id="HQ012495">
    <property type="protein sequence ID" value="ADR78338.1"/>
    <property type="molecule type" value="mRNA"/>
</dbReference>
<evidence type="ECO:0000256" key="4">
    <source>
        <dbReference type="ARBA" id="ARBA00022729"/>
    </source>
</evidence>
<evidence type="ECO:0000313" key="16">
    <source>
        <dbReference type="Proteomes" id="UP000007879"/>
    </source>
</evidence>
<dbReference type="STRING" id="400682.E5KCC6"/>
<keyword evidence="16" id="KW-1185">Reference proteome</keyword>
<keyword evidence="5" id="KW-0378">Hydrolase</keyword>
<evidence type="ECO:0000256" key="8">
    <source>
        <dbReference type="ARBA" id="ARBA00023136"/>
    </source>
</evidence>
<dbReference type="Gene3D" id="3.40.50.10140">
    <property type="entry name" value="Toll/interleukin-1 receptor homology (TIR) domain"/>
    <property type="match status" value="1"/>
</dbReference>
<evidence type="ECO:0000256" key="2">
    <source>
        <dbReference type="ARBA" id="ARBA00009752"/>
    </source>
</evidence>
<feature type="domain" description="TIR" evidence="11">
    <location>
        <begin position="368"/>
        <end position="496"/>
    </location>
</feature>
<dbReference type="EnsemblMetazoa" id="Aqu2.1.32102_001">
    <property type="protein sequence ID" value="Aqu2.1.32102_001"/>
    <property type="gene ID" value="Aqu2.1.32102"/>
</dbReference>
<dbReference type="InterPro" id="IPR003599">
    <property type="entry name" value="Ig_sub"/>
</dbReference>
<evidence type="ECO:0000256" key="9">
    <source>
        <dbReference type="SAM" id="Phobius"/>
    </source>
</evidence>
<dbReference type="SMART" id="SM00409">
    <property type="entry name" value="IG"/>
    <property type="match status" value="1"/>
</dbReference>
<comment type="similarity">
    <text evidence="2">Belongs to the interleukin-1 receptor family.</text>
</comment>
<dbReference type="SUPFAM" id="SSF48726">
    <property type="entry name" value="Immunoglobulin"/>
    <property type="match status" value="2"/>
</dbReference>
<keyword evidence="7" id="KW-0520">NAD</keyword>
<comment type="subcellular location">
    <subcellularLocation>
        <location evidence="1">Membrane</location>
    </subcellularLocation>
</comment>
<dbReference type="Proteomes" id="UP000007879">
    <property type="component" value="Unassembled WGS sequence"/>
</dbReference>
<dbReference type="InterPro" id="IPR036179">
    <property type="entry name" value="Ig-like_dom_sf"/>
</dbReference>
<reference evidence="16" key="2">
    <citation type="journal article" date="2010" name="Nature">
        <title>The Amphimedon queenslandica genome and the evolution of animal complexity.</title>
        <authorList>
            <person name="Srivastava M."/>
            <person name="Simakov O."/>
            <person name="Chapman J."/>
            <person name="Fahey B."/>
            <person name="Gauthier M.E."/>
            <person name="Mitros T."/>
            <person name="Richards G.S."/>
            <person name="Conaco C."/>
            <person name="Dacre M."/>
            <person name="Hellsten U."/>
            <person name="Larroux C."/>
            <person name="Putnam N.H."/>
            <person name="Stanke M."/>
            <person name="Adamska M."/>
            <person name="Darling A."/>
            <person name="Degnan S.M."/>
            <person name="Oakley T.H."/>
            <person name="Plachetzki D.C."/>
            <person name="Zhai Y."/>
            <person name="Adamski M."/>
            <person name="Calcino A."/>
            <person name="Cummins S.F."/>
            <person name="Goodstein D.M."/>
            <person name="Harris C."/>
            <person name="Jackson D.J."/>
            <person name="Leys S.P."/>
            <person name="Shu S."/>
            <person name="Woodcroft B.J."/>
            <person name="Vervoort M."/>
            <person name="Kosik K.S."/>
            <person name="Manning G."/>
            <person name="Degnan B.M."/>
            <person name="Rokhsar D.S."/>
        </authorList>
    </citation>
    <scope>NUCLEOTIDE SEQUENCE [LARGE SCALE GENOMIC DNA]</scope>
</reference>
<keyword evidence="4 10" id="KW-0732">Signal</keyword>
<dbReference type="GO" id="GO:0038023">
    <property type="term" value="F:signaling receptor activity"/>
    <property type="evidence" value="ECO:0007669"/>
    <property type="project" value="TreeGrafter"/>
</dbReference>
<proteinExistence type="evidence at transcript level"/>
<dbReference type="GO" id="GO:0016787">
    <property type="term" value="F:hydrolase activity"/>
    <property type="evidence" value="ECO:0007669"/>
    <property type="project" value="UniProtKB-KW"/>
</dbReference>
<dbReference type="KEGG" id="aqu:100616082"/>
<evidence type="ECO:0000313" key="13">
    <source>
        <dbReference type="EMBL" id="ADR78338.1"/>
    </source>
</evidence>
<dbReference type="InterPro" id="IPR035897">
    <property type="entry name" value="Toll_tir_struct_dom_sf"/>
</dbReference>
<sequence>MGGFLLILFLTAITLSLGQDCRTSTEWCSSGSRCEATVGTVIIVPCCGNVDQLVTYSNQTNIIAANVTGCLNLNLTVYDNQINIRCQEFCSYLIIVKYSPRTLGAINRAPGRFERSYDLSCPLVGNPPPVYLEWDIVYCINNTRFIPPTGVNVSTTDSNRTLHISSLVTEFENICFFCYAMNELGMGYHFFSPIGFDFCTSSDLQIQISPSGGVKNVFAGDNVTLECTVSPVRSIFETCTRWYFNDSSISWNPTVDQRVCKETHTLTLENVDISDSGNYTCRCISHDIERTIELMVHENASSSPTSSALERKRQNQLIIAATVPVILVAIAVALVLIVSMSVVLWRRSRRSQNSAAELEKKFGDYKEATYDVFISFSEEDRETAEKDIKSTLESNGYQVAWHHEVFIPGCSILENMETFIFQSRITLVLLSGHFLKSEFCNKELYIALRKEKQADRRSIIPILLSNSKDDVPDMLRGRTYLSLKDNNFSKKLLRTLGRPLSSC</sequence>
<evidence type="ECO:0000256" key="1">
    <source>
        <dbReference type="ARBA" id="ARBA00004370"/>
    </source>
</evidence>
<dbReference type="PANTHER" id="PTHR24365:SF541">
    <property type="entry name" value="PROTEIN TOLL-RELATED"/>
    <property type="match status" value="1"/>
</dbReference>
<dbReference type="PANTHER" id="PTHR24365">
    <property type="entry name" value="TOLL-LIKE RECEPTOR"/>
    <property type="match status" value="1"/>
</dbReference>
<dbReference type="SUPFAM" id="SSF52200">
    <property type="entry name" value="Toll/Interleukin receptor TIR domain"/>
    <property type="match status" value="1"/>
</dbReference>
<dbReference type="AlphaFoldDB" id="E5KCC6"/>
<dbReference type="HOGENOM" id="CLU_542081_0_0_1"/>
<dbReference type="Pfam" id="PF13927">
    <property type="entry name" value="Ig_3"/>
    <property type="match status" value="1"/>
</dbReference>
<evidence type="ECO:0000313" key="14">
    <source>
        <dbReference type="EnsemblMetazoa" id="Aqu2.1.32102_001"/>
    </source>
</evidence>
<dbReference type="Pfam" id="PF13676">
    <property type="entry name" value="TIR_2"/>
    <property type="match status" value="1"/>
</dbReference>
<dbReference type="PROSITE" id="PS50835">
    <property type="entry name" value="IG_LIKE"/>
    <property type="match status" value="1"/>
</dbReference>
<dbReference type="GO" id="GO:0005886">
    <property type="term" value="C:plasma membrane"/>
    <property type="evidence" value="ECO:0007669"/>
    <property type="project" value="TreeGrafter"/>
</dbReference>
<dbReference type="InterPro" id="IPR007110">
    <property type="entry name" value="Ig-like_dom"/>
</dbReference>
<feature type="signal peptide" evidence="10">
    <location>
        <begin position="1"/>
        <end position="18"/>
    </location>
</feature>
<reference evidence="15" key="4">
    <citation type="submission" date="2024-06" db="UniProtKB">
        <authorList>
            <consortium name="EnsemblMetazoa"/>
        </authorList>
    </citation>
    <scope>IDENTIFICATION</scope>
</reference>
<evidence type="ECO:0000256" key="3">
    <source>
        <dbReference type="ARBA" id="ARBA00022692"/>
    </source>
</evidence>
<evidence type="ECO:0000256" key="10">
    <source>
        <dbReference type="SAM" id="SignalP"/>
    </source>
</evidence>
<accession>E5KCC6</accession>
<dbReference type="CDD" id="cd00096">
    <property type="entry name" value="Ig"/>
    <property type="match status" value="1"/>
</dbReference>
<evidence type="ECO:0000259" key="11">
    <source>
        <dbReference type="PROSITE" id="PS50104"/>
    </source>
</evidence>
<organism evidence="13">
    <name type="scientific">Amphimedon queenslandica</name>
    <name type="common">Sponge</name>
    <dbReference type="NCBI Taxonomy" id="400682"/>
    <lineage>
        <taxon>Eukaryota</taxon>
        <taxon>Metazoa</taxon>
        <taxon>Porifera</taxon>
        <taxon>Demospongiae</taxon>
        <taxon>Heteroscleromorpha</taxon>
        <taxon>Haplosclerida</taxon>
        <taxon>Niphatidae</taxon>
        <taxon>Amphimedon</taxon>
    </lineage>
</organism>
<evidence type="ECO:0000259" key="12">
    <source>
        <dbReference type="PROSITE" id="PS50835"/>
    </source>
</evidence>
<dbReference type="Gene3D" id="2.60.40.10">
    <property type="entry name" value="Immunoglobulins"/>
    <property type="match status" value="1"/>
</dbReference>
<name>E5KCC6_AMPQE</name>
<protein>
    <submittedName>
        <fullName evidence="13 14">IgTIR1</fullName>
    </submittedName>
</protein>
<keyword evidence="6 9" id="KW-1133">Transmembrane helix</keyword>
<dbReference type="InterPro" id="IPR013783">
    <property type="entry name" value="Ig-like_fold"/>
</dbReference>
<evidence type="ECO:0000256" key="5">
    <source>
        <dbReference type="ARBA" id="ARBA00022801"/>
    </source>
</evidence>
<keyword evidence="8 9" id="KW-0472">Membrane</keyword>
<feature type="domain" description="Ig-like" evidence="12">
    <location>
        <begin position="210"/>
        <end position="293"/>
    </location>
</feature>
<reference evidence="13" key="1">
    <citation type="journal article" date="2010" name="Evol. Dev.">
        <title>The genome of the sponge Amphimedon queenslandica provides new perspectives into the origin of Toll-like and interleukin 1 receptor pathways.</title>
        <authorList>
            <person name="Gauthier M.E."/>
            <person name="Du Pasquier L."/>
            <person name="Degnan B.M."/>
        </authorList>
    </citation>
    <scope>NUCLEOTIDE SEQUENCE</scope>
</reference>
<dbReference type="EnsemblMetazoa" id="NM_001279297.1">
    <property type="protein sequence ID" value="NP_001266226.1"/>
    <property type="gene ID" value="LOC100616082"/>
</dbReference>
<feature type="chain" id="PRO_5010673921" evidence="10">
    <location>
        <begin position="19"/>
        <end position="503"/>
    </location>
</feature>